<dbReference type="RefSeq" id="WP_228230845.1">
    <property type="nucleotide sequence ID" value="NZ_JAJGMW010000019.1"/>
</dbReference>
<proteinExistence type="predicted"/>
<dbReference type="InterPro" id="IPR013783">
    <property type="entry name" value="Ig-like_fold"/>
</dbReference>
<dbReference type="CDD" id="cd00146">
    <property type="entry name" value="PKD"/>
    <property type="match status" value="1"/>
</dbReference>
<dbReference type="EMBL" id="JAJGMW010000019">
    <property type="protein sequence ID" value="MCC4213768.1"/>
    <property type="molecule type" value="Genomic_DNA"/>
</dbReference>
<dbReference type="InterPro" id="IPR035986">
    <property type="entry name" value="PKD_dom_sf"/>
</dbReference>
<keyword evidence="2" id="KW-0732">Signal</keyword>
<dbReference type="Gene3D" id="2.60.120.260">
    <property type="entry name" value="Galactose-binding domain-like"/>
    <property type="match status" value="4"/>
</dbReference>
<dbReference type="PROSITE" id="PS51257">
    <property type="entry name" value="PROKAR_LIPOPROTEIN"/>
    <property type="match status" value="1"/>
</dbReference>
<sequence length="920" mass="95887">MRKFIQNIKFAGVLAVVLSLVAFVSCEEDDAELPEVSAGFTYTLDEDTGAVTFFNTSEEATMYSWDFGDGRTSKEINPMRAFGTGTYEVTLTAKNAAGGSDSFTDTVVINIPLPMNLPVTFDDPNVNYVVNTFNGTTFQIVSNPDVSGSNDKASQVGEIVNAGNQFEGITFDVGMAVDLTTEKTITMNFWSETAIPVLLKLEQGTGADVEVSANHTGSGWESLQFDFNSAASYSRVTLFADGPGNTADTFYVDDIAQIETPVPPFDSGLLINGDFEAGIQPWIGNGANAVTEGGNTYNFVNVETAGEPFNVNLSQVVEITQGTNYILTFNASSDRARTILAGIGLNEAPFTNTAPQINLTTETQTFTLQLSAADFGGANSRVLFDMGADTGVVVLDNISLVVGGDGSDSNPGGTGGGGCTGTPVAATTLPLNFEGCQTFLASNNFGDGITSGLADNPSKTGINTSDYVLRVDKPAGSSFFAGIQNTFNPNFDLTTTNTFKLKVYSTKANVVFRFELAVDPQTVPVTGNPAPVFVTIPEANTWTEVQFTFTNLPAAPTAYNQLVIKPDNNQANDAITANGTYYLDDLRLEAAGGTGGGGGSDFDSGLLVNGDFEDGASPWTVGVGSNPAPTTTENGNTFYSVNVETAGDAFLVNLSQKLTIVPDATYTLTFDAWSDRNRSIIAGIGLSDGNFANTSANVAITSERTTYTLTLTANGFGDANSRVLFDNGGAVGLVNIDNVSLTRNDTGGGTGGTGGGGGTSDNFITNGGFEAGETGWTFFQNGGSSILDNSLGNGSAASTKISTNGPSNPAIKQERFGAGVVKAGDVIEVKFDHIGSVTQPGAVFNVILFGETANGASFTQVFDPRPALTDTWTTFTATYTIPAGTNVSEGLSLLIESVCGGDAGCSVSANVDNVSVTVRN</sequence>
<dbReference type="Gene3D" id="2.60.40.10">
    <property type="entry name" value="Immunoglobulins"/>
    <property type="match status" value="1"/>
</dbReference>
<accession>A0ABS8GVG2</accession>
<dbReference type="InterPro" id="IPR008979">
    <property type="entry name" value="Galactose-bd-like_sf"/>
</dbReference>
<gene>
    <name evidence="4" type="ORF">LLW17_13630</name>
</gene>
<dbReference type="Pfam" id="PF02018">
    <property type="entry name" value="CBM_4_9"/>
    <property type="match status" value="3"/>
</dbReference>
<dbReference type="Proteomes" id="UP001197770">
    <property type="component" value="Unassembled WGS sequence"/>
</dbReference>
<dbReference type="InterPro" id="IPR003305">
    <property type="entry name" value="CenC_carb-bd"/>
</dbReference>
<keyword evidence="1" id="KW-0378">Hydrolase</keyword>
<comment type="caution">
    <text evidence="4">The sequence shown here is derived from an EMBL/GenBank/DDBJ whole genome shotgun (WGS) entry which is preliminary data.</text>
</comment>
<reference evidence="4 5" key="1">
    <citation type="submission" date="2021-11" db="EMBL/GenBank/DDBJ databases">
        <title>Seasonal and diel survey of microbial diversity of the Tyrrhenian coast.</title>
        <authorList>
            <person name="Gattoni G."/>
            <person name="Corral P."/>
        </authorList>
    </citation>
    <scope>NUCLEOTIDE SEQUENCE [LARGE SCALE GENOMIC DNA]</scope>
    <source>
        <strain evidence="4 5">Mr9</strain>
    </source>
</reference>
<feature type="domain" description="PKD" evidence="3">
    <location>
        <begin position="55"/>
        <end position="116"/>
    </location>
</feature>
<organism evidence="4 5">
    <name type="scientific">Leeuwenhoekiella parthenopeia</name>
    <dbReference type="NCBI Taxonomy" id="2890320"/>
    <lineage>
        <taxon>Bacteria</taxon>
        <taxon>Pseudomonadati</taxon>
        <taxon>Bacteroidota</taxon>
        <taxon>Flavobacteriia</taxon>
        <taxon>Flavobacteriales</taxon>
        <taxon>Flavobacteriaceae</taxon>
        <taxon>Leeuwenhoekiella</taxon>
    </lineage>
</organism>
<dbReference type="SUPFAM" id="SSF49785">
    <property type="entry name" value="Galactose-binding domain-like"/>
    <property type="match status" value="3"/>
</dbReference>
<evidence type="ECO:0000259" key="3">
    <source>
        <dbReference type="PROSITE" id="PS50093"/>
    </source>
</evidence>
<dbReference type="InterPro" id="IPR000601">
    <property type="entry name" value="PKD_dom"/>
</dbReference>
<dbReference type="Pfam" id="PF18911">
    <property type="entry name" value="PKD_4"/>
    <property type="match status" value="1"/>
</dbReference>
<dbReference type="PROSITE" id="PS50093">
    <property type="entry name" value="PKD"/>
    <property type="match status" value="1"/>
</dbReference>
<evidence type="ECO:0000313" key="5">
    <source>
        <dbReference type="Proteomes" id="UP001197770"/>
    </source>
</evidence>
<evidence type="ECO:0000256" key="1">
    <source>
        <dbReference type="ARBA" id="ARBA00022801"/>
    </source>
</evidence>
<name>A0ABS8GVG2_9FLAO</name>
<keyword evidence="5" id="KW-1185">Reference proteome</keyword>
<feature type="signal peptide" evidence="2">
    <location>
        <begin position="1"/>
        <end position="24"/>
    </location>
</feature>
<dbReference type="SUPFAM" id="SSF49299">
    <property type="entry name" value="PKD domain"/>
    <property type="match status" value="1"/>
</dbReference>
<protein>
    <submittedName>
        <fullName evidence="4">Carbohydrate binding domain-containing protein</fullName>
    </submittedName>
</protein>
<dbReference type="SMART" id="SM00089">
    <property type="entry name" value="PKD"/>
    <property type="match status" value="1"/>
</dbReference>
<evidence type="ECO:0000313" key="4">
    <source>
        <dbReference type="EMBL" id="MCC4213768.1"/>
    </source>
</evidence>
<feature type="chain" id="PRO_5046938438" evidence="2">
    <location>
        <begin position="25"/>
        <end position="920"/>
    </location>
</feature>
<dbReference type="InterPro" id="IPR022409">
    <property type="entry name" value="PKD/Chitinase_dom"/>
</dbReference>
<evidence type="ECO:0000256" key="2">
    <source>
        <dbReference type="SAM" id="SignalP"/>
    </source>
</evidence>